<protein>
    <recommendedName>
        <fullName evidence="3">Glycosyltransferase 2-like domain-containing protein</fullName>
    </recommendedName>
</protein>
<reference evidence="1 2" key="1">
    <citation type="submission" date="2013-08" db="EMBL/GenBank/DDBJ databases">
        <title>The genome sequence of Knoellia aerolata.</title>
        <authorList>
            <person name="Zhu W."/>
            <person name="Wang G."/>
        </authorList>
    </citation>
    <scope>NUCLEOTIDE SEQUENCE [LARGE SCALE GENOMIC DNA]</scope>
    <source>
        <strain evidence="1 2">DSM 18566</strain>
    </source>
</reference>
<evidence type="ECO:0000313" key="1">
    <source>
        <dbReference type="EMBL" id="KGN42388.1"/>
    </source>
</evidence>
<dbReference type="EMBL" id="AVPL01000005">
    <property type="protein sequence ID" value="KGN42388.1"/>
    <property type="molecule type" value="Genomic_DNA"/>
</dbReference>
<evidence type="ECO:0008006" key="3">
    <source>
        <dbReference type="Google" id="ProtNLM"/>
    </source>
</evidence>
<name>A0A0A0JYZ1_9MICO</name>
<keyword evidence="2" id="KW-1185">Reference proteome</keyword>
<dbReference type="OrthoDB" id="5245171at2"/>
<comment type="caution">
    <text evidence="1">The sequence shown here is derived from an EMBL/GenBank/DDBJ whole genome shotgun (WGS) entry which is preliminary data.</text>
</comment>
<dbReference type="eggNOG" id="COG0463">
    <property type="taxonomic scope" value="Bacteria"/>
</dbReference>
<dbReference type="Gene3D" id="3.90.550.10">
    <property type="entry name" value="Spore Coat Polysaccharide Biosynthesis Protein SpsA, Chain A"/>
    <property type="match status" value="1"/>
</dbReference>
<sequence length="262" mass="29241">MVEVIMATMGRRDLTFLRGLAVDSDAIVINQADRVGYEEEVTAHGRVRMLSLRERGVGLSRNTGLHRSVGSICLLADDDIRLADGYARIVEDAFLANDKADVVIFNLDEMGPYRRRVELPMRVRWSNYMNFGAPRIAFRRESVLRERISFSLHFGGGSAYVAGEDTLFLRDCLRAGLRVVAVPEVVGTILPDSESSWFDGFDSKYFHDRGALYAASSGRVGYLLALQFAVRRRRLFQGAFSSVDAAREMVSGIRSYRQLGGG</sequence>
<dbReference type="Proteomes" id="UP000030013">
    <property type="component" value="Unassembled WGS sequence"/>
</dbReference>
<organism evidence="1 2">
    <name type="scientific">Knoellia aerolata DSM 18566</name>
    <dbReference type="NCBI Taxonomy" id="1385519"/>
    <lineage>
        <taxon>Bacteria</taxon>
        <taxon>Bacillati</taxon>
        <taxon>Actinomycetota</taxon>
        <taxon>Actinomycetes</taxon>
        <taxon>Micrococcales</taxon>
        <taxon>Intrasporangiaceae</taxon>
        <taxon>Knoellia</taxon>
    </lineage>
</organism>
<proteinExistence type="predicted"/>
<accession>A0A0A0JYZ1</accession>
<evidence type="ECO:0000313" key="2">
    <source>
        <dbReference type="Proteomes" id="UP000030013"/>
    </source>
</evidence>
<dbReference type="InterPro" id="IPR029044">
    <property type="entry name" value="Nucleotide-diphossugar_trans"/>
</dbReference>
<dbReference type="STRING" id="1385519.N801_17150"/>
<dbReference type="RefSeq" id="WP_052112561.1">
    <property type="nucleotide sequence ID" value="NZ_AVPL01000005.1"/>
</dbReference>
<dbReference type="AlphaFoldDB" id="A0A0A0JYZ1"/>
<dbReference type="SUPFAM" id="SSF53448">
    <property type="entry name" value="Nucleotide-diphospho-sugar transferases"/>
    <property type="match status" value="1"/>
</dbReference>
<gene>
    <name evidence="1" type="ORF">N801_17150</name>
</gene>